<dbReference type="EMBL" id="CM007376">
    <property type="protein sequence ID" value="OIV95263.1"/>
    <property type="molecule type" value="Genomic_DNA"/>
</dbReference>
<dbReference type="PROSITE" id="PS00018">
    <property type="entry name" value="EF_HAND_1"/>
    <property type="match status" value="3"/>
</dbReference>
<dbReference type="Pfam" id="PF13405">
    <property type="entry name" value="EF-hand_6"/>
    <property type="match status" value="1"/>
</dbReference>
<dbReference type="FunFam" id="1.10.238.10:FF:000178">
    <property type="entry name" value="Calmodulin-2 A"/>
    <property type="match status" value="1"/>
</dbReference>
<feature type="domain" description="EF-hand" evidence="3">
    <location>
        <begin position="90"/>
        <end position="125"/>
    </location>
</feature>
<reference evidence="4 5" key="1">
    <citation type="journal article" date="2017" name="Plant Biotechnol. J.">
        <title>A comprehensive draft genome sequence for lupin (Lupinus angustifolius), an emerging health food: insights into plant-microbe interactions and legume evolution.</title>
        <authorList>
            <person name="Hane J.K."/>
            <person name="Ming Y."/>
            <person name="Kamphuis L.G."/>
            <person name="Nelson M.N."/>
            <person name="Garg G."/>
            <person name="Atkins C.A."/>
            <person name="Bayer P.E."/>
            <person name="Bravo A."/>
            <person name="Bringans S."/>
            <person name="Cannon S."/>
            <person name="Edwards D."/>
            <person name="Foley R."/>
            <person name="Gao L.L."/>
            <person name="Harrison M.J."/>
            <person name="Huang W."/>
            <person name="Hurgobin B."/>
            <person name="Li S."/>
            <person name="Liu C.W."/>
            <person name="McGrath A."/>
            <person name="Morahan G."/>
            <person name="Murray J."/>
            <person name="Weller J."/>
            <person name="Jian J."/>
            <person name="Singh K.B."/>
        </authorList>
    </citation>
    <scope>NUCLEOTIDE SEQUENCE [LARGE SCALE GENOMIC DNA]</scope>
    <source>
        <strain evidence="5">cv. Tanjil</strain>
        <tissue evidence="4">Whole plant</tissue>
    </source>
</reference>
<name>A0A4P1QVA0_LUPAN</name>
<dbReference type="InterPro" id="IPR002048">
    <property type="entry name" value="EF_hand_dom"/>
</dbReference>
<dbReference type="AlphaFoldDB" id="A0A4P1QVA0"/>
<proteinExistence type="predicted"/>
<dbReference type="InterPro" id="IPR050145">
    <property type="entry name" value="Centrin_CML-like"/>
</dbReference>
<accession>A0A4P1QVA0</accession>
<evidence type="ECO:0000313" key="4">
    <source>
        <dbReference type="EMBL" id="OIV95263.1"/>
    </source>
</evidence>
<keyword evidence="5" id="KW-1185">Reference proteome</keyword>
<dbReference type="PANTHER" id="PTHR23050">
    <property type="entry name" value="CALCIUM BINDING PROTEIN"/>
    <property type="match status" value="1"/>
</dbReference>
<sequence length="163" mass="17518">MCPSGRSLRPTATSYSATSDFRPAFDILDADNDGKISRDDLRAFYTGIYGSHAGGDDAIGAMITLADTNNNGFVEYEEFEHVVTGERRTLGYGAMEDVFRVMDKDGDGMLSHQDLKSYMAVAGFSATDEEINAMIKFGGGSENGGVSFDGLLRILALDNSVSN</sequence>
<protein>
    <recommendedName>
        <fullName evidence="3">EF-hand domain-containing protein</fullName>
    </recommendedName>
</protein>
<dbReference type="InterPro" id="IPR018247">
    <property type="entry name" value="EF_Hand_1_Ca_BS"/>
</dbReference>
<dbReference type="GO" id="GO:0005509">
    <property type="term" value="F:calcium ion binding"/>
    <property type="evidence" value="ECO:0007669"/>
    <property type="project" value="InterPro"/>
</dbReference>
<dbReference type="OrthoDB" id="26525at2759"/>
<keyword evidence="1" id="KW-0677">Repeat</keyword>
<dbReference type="CDD" id="cd00051">
    <property type="entry name" value="EFh"/>
    <property type="match status" value="2"/>
</dbReference>
<dbReference type="KEGG" id="lang:109329058"/>
<dbReference type="Gramene" id="OIV95263">
    <property type="protein sequence ID" value="OIV95263"/>
    <property type="gene ID" value="TanjilG_07419"/>
</dbReference>
<dbReference type="SMART" id="SM00054">
    <property type="entry name" value="EFh"/>
    <property type="match status" value="3"/>
</dbReference>
<dbReference type="Gene3D" id="1.10.238.10">
    <property type="entry name" value="EF-hand"/>
    <property type="match status" value="1"/>
</dbReference>
<dbReference type="Proteomes" id="UP000188354">
    <property type="component" value="Chromosome LG16"/>
</dbReference>
<dbReference type="STRING" id="3871.A0A4P1QVA0"/>
<evidence type="ECO:0000313" key="5">
    <source>
        <dbReference type="Proteomes" id="UP000188354"/>
    </source>
</evidence>
<evidence type="ECO:0000256" key="1">
    <source>
        <dbReference type="ARBA" id="ARBA00022737"/>
    </source>
</evidence>
<feature type="domain" description="EF-hand" evidence="3">
    <location>
        <begin position="16"/>
        <end position="51"/>
    </location>
</feature>
<organism evidence="4 5">
    <name type="scientific">Lupinus angustifolius</name>
    <name type="common">Narrow-leaved blue lupine</name>
    <dbReference type="NCBI Taxonomy" id="3871"/>
    <lineage>
        <taxon>Eukaryota</taxon>
        <taxon>Viridiplantae</taxon>
        <taxon>Streptophyta</taxon>
        <taxon>Embryophyta</taxon>
        <taxon>Tracheophyta</taxon>
        <taxon>Spermatophyta</taxon>
        <taxon>Magnoliopsida</taxon>
        <taxon>eudicotyledons</taxon>
        <taxon>Gunneridae</taxon>
        <taxon>Pentapetalae</taxon>
        <taxon>rosids</taxon>
        <taxon>fabids</taxon>
        <taxon>Fabales</taxon>
        <taxon>Fabaceae</taxon>
        <taxon>Papilionoideae</taxon>
        <taxon>50 kb inversion clade</taxon>
        <taxon>genistoids sensu lato</taxon>
        <taxon>core genistoids</taxon>
        <taxon>Genisteae</taxon>
        <taxon>Lupinus</taxon>
    </lineage>
</organism>
<evidence type="ECO:0000259" key="3">
    <source>
        <dbReference type="PROSITE" id="PS50222"/>
    </source>
</evidence>
<dbReference type="Pfam" id="PF13499">
    <property type="entry name" value="EF-hand_7"/>
    <property type="match status" value="1"/>
</dbReference>
<feature type="domain" description="EF-hand" evidence="3">
    <location>
        <begin position="54"/>
        <end position="89"/>
    </location>
</feature>
<dbReference type="GO" id="GO:0043226">
    <property type="term" value="C:organelle"/>
    <property type="evidence" value="ECO:0007669"/>
    <property type="project" value="UniProtKB-ARBA"/>
</dbReference>
<dbReference type="InterPro" id="IPR011992">
    <property type="entry name" value="EF-hand-dom_pair"/>
</dbReference>
<keyword evidence="2" id="KW-0106">Calcium</keyword>
<dbReference type="SUPFAM" id="SSF47473">
    <property type="entry name" value="EF-hand"/>
    <property type="match status" value="1"/>
</dbReference>
<gene>
    <name evidence="4" type="ORF">TanjilG_07419</name>
</gene>
<dbReference type="PROSITE" id="PS50222">
    <property type="entry name" value="EF_HAND_2"/>
    <property type="match status" value="3"/>
</dbReference>
<evidence type="ECO:0000256" key="2">
    <source>
        <dbReference type="ARBA" id="ARBA00022837"/>
    </source>
</evidence>